<dbReference type="Pfam" id="PF00884">
    <property type="entry name" value="Sulfatase"/>
    <property type="match status" value="1"/>
</dbReference>
<reference evidence="6 7" key="1">
    <citation type="submission" date="2019-02" db="EMBL/GenBank/DDBJ databases">
        <title>Deep-cultivation of Planctomycetes and their phenomic and genomic characterization uncovers novel biology.</title>
        <authorList>
            <person name="Wiegand S."/>
            <person name="Jogler M."/>
            <person name="Boedeker C."/>
            <person name="Pinto D."/>
            <person name="Vollmers J."/>
            <person name="Rivas-Marin E."/>
            <person name="Kohn T."/>
            <person name="Peeters S.H."/>
            <person name="Heuer A."/>
            <person name="Rast P."/>
            <person name="Oberbeckmann S."/>
            <person name="Bunk B."/>
            <person name="Jeske O."/>
            <person name="Meyerdierks A."/>
            <person name="Storesund J.E."/>
            <person name="Kallscheuer N."/>
            <person name="Luecker S."/>
            <person name="Lage O.M."/>
            <person name="Pohl T."/>
            <person name="Merkel B.J."/>
            <person name="Hornburger P."/>
            <person name="Mueller R.-W."/>
            <person name="Bruemmer F."/>
            <person name="Labrenz M."/>
            <person name="Spormann A.M."/>
            <person name="Op Den Camp H."/>
            <person name="Overmann J."/>
            <person name="Amann R."/>
            <person name="Jetten M.S.M."/>
            <person name="Mascher T."/>
            <person name="Medema M.H."/>
            <person name="Devos D.P."/>
            <person name="Kaster A.-K."/>
            <person name="Ovreas L."/>
            <person name="Rohde M."/>
            <person name="Galperin M.Y."/>
            <person name="Jogler C."/>
        </authorList>
    </citation>
    <scope>NUCLEOTIDE SEQUENCE [LARGE SCALE GENOMIC DNA]</scope>
    <source>
        <strain evidence="6 7">KOR42</strain>
    </source>
</reference>
<evidence type="ECO:0000256" key="1">
    <source>
        <dbReference type="ARBA" id="ARBA00008779"/>
    </source>
</evidence>
<dbReference type="AlphaFoldDB" id="A0A5C5X585"/>
<dbReference type="InterPro" id="IPR000917">
    <property type="entry name" value="Sulfatase_N"/>
</dbReference>
<dbReference type="PANTHER" id="PTHR42693">
    <property type="entry name" value="ARYLSULFATASE FAMILY MEMBER"/>
    <property type="match status" value="1"/>
</dbReference>
<dbReference type="Pfam" id="PF14707">
    <property type="entry name" value="Sulfatase_C"/>
    <property type="match status" value="1"/>
</dbReference>
<dbReference type="EC" id="3.1.6.1" evidence="6"/>
<keyword evidence="7" id="KW-1185">Reference proteome</keyword>
<evidence type="ECO:0000256" key="4">
    <source>
        <dbReference type="SAM" id="SignalP"/>
    </source>
</evidence>
<evidence type="ECO:0000259" key="5">
    <source>
        <dbReference type="Pfam" id="PF00884"/>
    </source>
</evidence>
<organism evidence="6 7">
    <name type="scientific">Thalassoglobus neptunius</name>
    <dbReference type="NCBI Taxonomy" id="1938619"/>
    <lineage>
        <taxon>Bacteria</taxon>
        <taxon>Pseudomonadati</taxon>
        <taxon>Planctomycetota</taxon>
        <taxon>Planctomycetia</taxon>
        <taxon>Planctomycetales</taxon>
        <taxon>Planctomycetaceae</taxon>
        <taxon>Thalassoglobus</taxon>
    </lineage>
</organism>
<feature type="signal peptide" evidence="4">
    <location>
        <begin position="1"/>
        <end position="26"/>
    </location>
</feature>
<dbReference type="Proteomes" id="UP000317243">
    <property type="component" value="Unassembled WGS sequence"/>
</dbReference>
<comment type="similarity">
    <text evidence="1">Belongs to the sulfatase family.</text>
</comment>
<dbReference type="RefSeq" id="WP_231740765.1">
    <property type="nucleotide sequence ID" value="NZ_SIHI01000001.1"/>
</dbReference>
<keyword evidence="2 6" id="KW-0378">Hydrolase</keyword>
<name>A0A5C5X585_9PLAN</name>
<feature type="chain" id="PRO_5022749724" evidence="4">
    <location>
        <begin position="27"/>
        <end position="486"/>
    </location>
</feature>
<gene>
    <name evidence="6" type="primary">atsA_19</name>
    <name evidence="6" type="ORF">KOR42_16500</name>
</gene>
<dbReference type="Gene3D" id="3.40.720.10">
    <property type="entry name" value="Alkaline Phosphatase, subunit A"/>
    <property type="match status" value="1"/>
</dbReference>
<dbReference type="EMBL" id="SIHI01000001">
    <property type="protein sequence ID" value="TWT58277.1"/>
    <property type="molecule type" value="Genomic_DNA"/>
</dbReference>
<dbReference type="InterPro" id="IPR017850">
    <property type="entry name" value="Alkaline_phosphatase_core_sf"/>
</dbReference>
<evidence type="ECO:0000313" key="7">
    <source>
        <dbReference type="Proteomes" id="UP000317243"/>
    </source>
</evidence>
<protein>
    <submittedName>
        <fullName evidence="6">Arylsulfatase</fullName>
        <ecNumber evidence="6">3.1.6.1</ecNumber>
    </submittedName>
</protein>
<dbReference type="Gene3D" id="3.30.1120.10">
    <property type="match status" value="1"/>
</dbReference>
<evidence type="ECO:0000256" key="2">
    <source>
        <dbReference type="ARBA" id="ARBA00022801"/>
    </source>
</evidence>
<dbReference type="SUPFAM" id="SSF53649">
    <property type="entry name" value="Alkaline phosphatase-like"/>
    <property type="match status" value="1"/>
</dbReference>
<feature type="region of interest" description="Disordered" evidence="3">
    <location>
        <begin position="466"/>
        <end position="486"/>
    </location>
</feature>
<sequence precursor="true">MMFLLFRSCLTAAVTLGLVLCSVAVSEDSSAKKETSPNFIVIFCDDMGYADIGPFGAEGYQTPHLDQMAAEGMLFTDFYVGRSFCSPSRAALMTGCIPTRVGVGGNFGPRSKNGLNPEEETIADILKSKGYATACFGKWHLGHQPAFLPPNQGFDEYFGLPYSNDMWPFHPGVRHLPLEERLKRWPNLPLYEGLEVVNEAVQPEDQVQLTTQLTERAVDFIERNREKPFFLYLPNPQPHVPLFVSEKFEGETARGLYGDVISEIDWQVGRIFETLKATDIDDNTLVVFNSDNGPWLSYGDHAGSAKPLREGKGSNFEGGFRVSCLMRWPGEIPAGAVCREVAGTIDLLPTIANLAEAPLPERKIDGQDISELMRGSDNATSPHEVFYHYDGKNRLVALRKGKWKLMFSQKYGSPVPGKGGIPGGKSIPHQLELSLFDLESDIGETTNLADQHPEVVEELQGYAEEMRKDLGDGEDVGPGRRPLGQL</sequence>
<evidence type="ECO:0000313" key="6">
    <source>
        <dbReference type="EMBL" id="TWT58277.1"/>
    </source>
</evidence>
<dbReference type="InterPro" id="IPR050738">
    <property type="entry name" value="Sulfatase"/>
</dbReference>
<evidence type="ECO:0000256" key="3">
    <source>
        <dbReference type="SAM" id="MobiDB-lite"/>
    </source>
</evidence>
<accession>A0A5C5X585</accession>
<keyword evidence="4" id="KW-0732">Signal</keyword>
<dbReference type="GO" id="GO:0004065">
    <property type="term" value="F:arylsulfatase activity"/>
    <property type="evidence" value="ECO:0007669"/>
    <property type="project" value="UniProtKB-EC"/>
</dbReference>
<proteinExistence type="inferred from homology"/>
<dbReference type="PANTHER" id="PTHR42693:SF53">
    <property type="entry name" value="ENDO-4-O-SULFATASE"/>
    <property type="match status" value="1"/>
</dbReference>
<comment type="caution">
    <text evidence="6">The sequence shown here is derived from an EMBL/GenBank/DDBJ whole genome shotgun (WGS) entry which is preliminary data.</text>
</comment>
<dbReference type="CDD" id="cd16026">
    <property type="entry name" value="GALNS_like"/>
    <property type="match status" value="1"/>
</dbReference>
<feature type="domain" description="Sulfatase N-terminal" evidence="5">
    <location>
        <begin position="37"/>
        <end position="355"/>
    </location>
</feature>